<dbReference type="Pfam" id="PF11306">
    <property type="entry name" value="DUF3108"/>
    <property type="match status" value="1"/>
</dbReference>
<dbReference type="EMBL" id="WXYQ01000001">
    <property type="protein sequence ID" value="NBG94571.1"/>
    <property type="molecule type" value="Genomic_DNA"/>
</dbReference>
<accession>A0A845Q8Z5</accession>
<dbReference type="RefSeq" id="WP_160586651.1">
    <property type="nucleotide sequence ID" value="NZ_BMHN01000001.1"/>
</dbReference>
<keyword evidence="3" id="KW-1185">Reference proteome</keyword>
<comment type="caution">
    <text evidence="2">The sequence shown here is derived from an EMBL/GenBank/DDBJ whole genome shotgun (WGS) entry which is preliminary data.</text>
</comment>
<protein>
    <submittedName>
        <fullName evidence="2">DUF3108 domain-containing protein</fullName>
    </submittedName>
</protein>
<sequence length="262" mass="27825">MRILNAPLHVSAFLAALLAAPAAQAAVAVDYVMYVGGAKIGTLTLSATLERQRYQLETRIKTEEVAGTTEDATLTLFAAGAQEENAVKPQIFTSDYVTASGLSSQLQITFNKTGPASVLALPPPKRKPDLLSDFHKKGALDPVSALLALSPELSAASKGAPCGAPVPVFDGWRRFDITVAYEGETNLEADEGYSGPAHKCEGRLTPVAGYSADAMTRLKEDPQRVEVWLAPLNAAGFLVPVRIIAPTPYGGAVIRSTEIREY</sequence>
<keyword evidence="1" id="KW-0732">Signal</keyword>
<name>A0A845Q8Z5_9HYPH</name>
<proteinExistence type="predicted"/>
<feature type="chain" id="PRO_5032838848" evidence="1">
    <location>
        <begin position="26"/>
        <end position="262"/>
    </location>
</feature>
<reference evidence="2 3" key="1">
    <citation type="journal article" date="2016" name="Int. J. Syst. Evol. Microbiol.">
        <title>Pyruvatibacter mobilis gen. nov., sp. nov., a marine bacterium from the culture broth of Picochlorum sp. 122.</title>
        <authorList>
            <person name="Wang G."/>
            <person name="Tang M."/>
            <person name="Wu H."/>
            <person name="Dai S."/>
            <person name="Li T."/>
            <person name="Chen C."/>
            <person name="He H."/>
            <person name="Fan J."/>
            <person name="Xiang W."/>
            <person name="Li X."/>
        </authorList>
    </citation>
    <scope>NUCLEOTIDE SEQUENCE [LARGE SCALE GENOMIC DNA]</scope>
    <source>
        <strain evidence="2 3">GYP-11</strain>
    </source>
</reference>
<dbReference type="InterPro" id="IPR021457">
    <property type="entry name" value="DUF3108"/>
</dbReference>
<dbReference type="OrthoDB" id="7630100at2"/>
<dbReference type="Proteomes" id="UP000470384">
    <property type="component" value="Unassembled WGS sequence"/>
</dbReference>
<organism evidence="2 3">
    <name type="scientific">Pyruvatibacter mobilis</name>
    <dbReference type="NCBI Taxonomy" id="1712261"/>
    <lineage>
        <taxon>Bacteria</taxon>
        <taxon>Pseudomonadati</taxon>
        <taxon>Pseudomonadota</taxon>
        <taxon>Alphaproteobacteria</taxon>
        <taxon>Hyphomicrobiales</taxon>
        <taxon>Parvibaculaceae</taxon>
        <taxon>Pyruvatibacter</taxon>
    </lineage>
</organism>
<dbReference type="AlphaFoldDB" id="A0A845Q8Z5"/>
<evidence type="ECO:0000313" key="3">
    <source>
        <dbReference type="Proteomes" id="UP000470384"/>
    </source>
</evidence>
<feature type="signal peptide" evidence="1">
    <location>
        <begin position="1"/>
        <end position="25"/>
    </location>
</feature>
<dbReference type="GeneID" id="300653552"/>
<gene>
    <name evidence="2" type="ORF">GTQ45_02345</name>
</gene>
<evidence type="ECO:0000256" key="1">
    <source>
        <dbReference type="SAM" id="SignalP"/>
    </source>
</evidence>
<evidence type="ECO:0000313" key="2">
    <source>
        <dbReference type="EMBL" id="NBG94571.1"/>
    </source>
</evidence>